<gene>
    <name evidence="6" type="ORF">ERX55_10065</name>
</gene>
<evidence type="ECO:0000256" key="1">
    <source>
        <dbReference type="ARBA" id="ARBA00005417"/>
    </source>
</evidence>
<dbReference type="InterPro" id="IPR027417">
    <property type="entry name" value="P-loop_NTPase"/>
</dbReference>
<evidence type="ECO:0000313" key="6">
    <source>
        <dbReference type="EMBL" id="TDM12907.1"/>
    </source>
</evidence>
<dbReference type="PROSITE" id="PS50893">
    <property type="entry name" value="ABC_TRANSPORTER_2"/>
    <property type="match status" value="1"/>
</dbReference>
<dbReference type="SUPFAM" id="SSF52540">
    <property type="entry name" value="P-loop containing nucleoside triphosphate hydrolases"/>
    <property type="match status" value="1"/>
</dbReference>
<evidence type="ECO:0000256" key="2">
    <source>
        <dbReference type="ARBA" id="ARBA00022448"/>
    </source>
</evidence>
<dbReference type="Gene3D" id="3.40.50.300">
    <property type="entry name" value="P-loop containing nucleotide triphosphate hydrolases"/>
    <property type="match status" value="1"/>
</dbReference>
<protein>
    <submittedName>
        <fullName evidence="6">Metal ABC transporter ATP-binding protein</fullName>
    </submittedName>
</protein>
<dbReference type="InterPro" id="IPR017871">
    <property type="entry name" value="ABC_transporter-like_CS"/>
</dbReference>
<keyword evidence="2" id="KW-0813">Transport</keyword>
<dbReference type="SMART" id="SM00382">
    <property type="entry name" value="AAA"/>
    <property type="match status" value="1"/>
</dbReference>
<keyword evidence="3" id="KW-0547">Nucleotide-binding</keyword>
<dbReference type="Pfam" id="PF00005">
    <property type="entry name" value="ABC_tran"/>
    <property type="match status" value="1"/>
</dbReference>
<organism evidence="6 7">
    <name type="scientific">Macrococcus bovicus</name>
    <dbReference type="NCBI Taxonomy" id="69968"/>
    <lineage>
        <taxon>Bacteria</taxon>
        <taxon>Bacillati</taxon>
        <taxon>Bacillota</taxon>
        <taxon>Bacilli</taxon>
        <taxon>Bacillales</taxon>
        <taxon>Staphylococcaceae</taxon>
        <taxon>Macrococcus</taxon>
    </lineage>
</organism>
<evidence type="ECO:0000256" key="4">
    <source>
        <dbReference type="ARBA" id="ARBA00022840"/>
    </source>
</evidence>
<evidence type="ECO:0000256" key="3">
    <source>
        <dbReference type="ARBA" id="ARBA00022741"/>
    </source>
</evidence>
<keyword evidence="4 6" id="KW-0067">ATP-binding</keyword>
<evidence type="ECO:0000313" key="7">
    <source>
        <dbReference type="Proteomes" id="UP000294843"/>
    </source>
</evidence>
<dbReference type="InterPro" id="IPR003593">
    <property type="entry name" value="AAA+_ATPase"/>
</dbReference>
<comment type="similarity">
    <text evidence="1">Belongs to the ABC transporter superfamily.</text>
</comment>
<keyword evidence="7" id="KW-1185">Reference proteome</keyword>
<dbReference type="PROSITE" id="PS00211">
    <property type="entry name" value="ABC_TRANSPORTER_1"/>
    <property type="match status" value="1"/>
</dbReference>
<dbReference type="AlphaFoldDB" id="A0A4R6BWS0"/>
<dbReference type="EMBL" id="SCWF01000014">
    <property type="protein sequence ID" value="TDM12907.1"/>
    <property type="molecule type" value="Genomic_DNA"/>
</dbReference>
<feature type="domain" description="ABC transporter" evidence="5">
    <location>
        <begin position="2"/>
        <end position="224"/>
    </location>
</feature>
<dbReference type="Proteomes" id="UP000294843">
    <property type="component" value="Unassembled WGS sequence"/>
</dbReference>
<dbReference type="GO" id="GO:0005524">
    <property type="term" value="F:ATP binding"/>
    <property type="evidence" value="ECO:0007669"/>
    <property type="project" value="UniProtKB-KW"/>
</dbReference>
<dbReference type="PANTHER" id="PTHR42734:SF5">
    <property type="entry name" value="IRON TRANSPORT SYSTEM ATP-BINDING PROTEIN HI_0361-RELATED"/>
    <property type="match status" value="1"/>
</dbReference>
<name>A0A4R6BWS0_9STAP</name>
<dbReference type="InterPro" id="IPR003439">
    <property type="entry name" value="ABC_transporter-like_ATP-bd"/>
</dbReference>
<proteinExistence type="inferred from homology"/>
<sequence length="226" mass="25942">MIHLNHLTVTIDGQRLLDDICYQQRNSGIIGIMGPNGAGKSTLIKSMLGFLKHQGTACYQHKEMKQCRQYCSYIPQRSSIDVTFPITVEAVVRSGAYREKNDVNLEHQLEQFQLTDLKNRMLDTLSGGQLQRVLFARALMAEREVYFLDEPFVGIDYKSTDIIKDMLFKLKNDGKTVFIVHHDIESARTLFDEILLLNKKLILTGGPEILTDTNLKTVYFPEEERR</sequence>
<dbReference type="RefSeq" id="WP_133452451.1">
    <property type="nucleotide sequence ID" value="NZ_SCWF01000014.1"/>
</dbReference>
<comment type="caution">
    <text evidence="6">The sequence shown here is derived from an EMBL/GenBank/DDBJ whole genome shotgun (WGS) entry which is preliminary data.</text>
</comment>
<accession>A0A4R6BWS0</accession>
<evidence type="ECO:0000259" key="5">
    <source>
        <dbReference type="PROSITE" id="PS50893"/>
    </source>
</evidence>
<dbReference type="GO" id="GO:0016887">
    <property type="term" value="F:ATP hydrolysis activity"/>
    <property type="evidence" value="ECO:0007669"/>
    <property type="project" value="InterPro"/>
</dbReference>
<dbReference type="PANTHER" id="PTHR42734">
    <property type="entry name" value="METAL TRANSPORT SYSTEM ATP-BINDING PROTEIN TM_0124-RELATED"/>
    <property type="match status" value="1"/>
</dbReference>
<reference evidence="6 7" key="1">
    <citation type="submission" date="2019-01" db="EMBL/GenBank/DDBJ databases">
        <title>Draft genome sequences of the type strains of six Macrococcus species.</title>
        <authorList>
            <person name="Mazhar S."/>
            <person name="Altermann E."/>
            <person name="Hill C."/>
            <person name="Mcauliffe O."/>
        </authorList>
    </citation>
    <scope>NUCLEOTIDE SEQUENCE [LARGE SCALE GENOMIC DNA]</scope>
    <source>
        <strain evidence="6 7">ATCC 51825</strain>
    </source>
</reference>
<dbReference type="InterPro" id="IPR050153">
    <property type="entry name" value="Metal_Ion_Import_ABC"/>
</dbReference>
<dbReference type="OrthoDB" id="9806726at2"/>